<dbReference type="eggNOG" id="arCOG04498">
    <property type="taxonomic scope" value="Archaea"/>
</dbReference>
<name>Q18I93_HALWD</name>
<proteinExistence type="predicted"/>
<dbReference type="KEGG" id="hwa:HQ_2157A"/>
<dbReference type="InterPro" id="IPR002831">
    <property type="entry name" value="Tscrpt_reg_TrmB_N"/>
</dbReference>
<dbReference type="HOGENOM" id="CLU_091226_1_1_2"/>
<reference evidence="3 4" key="1">
    <citation type="journal article" date="2006" name="BMC Genomics">
        <title>The genome of the square archaeon Haloquadratum walsbyi: life at the limits of water activity.</title>
        <authorList>
            <person name="Bolhuis H.H."/>
            <person name="Palm P.P."/>
            <person name="Wende A.W."/>
            <person name="Falb M.M."/>
            <person name="Rampp M.M."/>
            <person name="Rodriguez-Valera F.F."/>
            <person name="Pfeiffer F.F."/>
            <person name="Oesterhelt D.D."/>
        </authorList>
    </citation>
    <scope>NUCLEOTIDE SEQUENCE [LARGE SCALE GENOMIC DNA]</scope>
    <source>
        <strain evidence="4">DSM 16790 / HBSQ001</strain>
    </source>
</reference>
<sequence>MDYESALSGSHPLDTMLAVSDVIQNERFARLYARVLELNTPTVEELASRSASSQTTVYEDVKHLVEIGVLKRVTDSQPHRYSARRVDLTIQTGEETFQITPTLLVALAQRDSNDNIELYVERHGVSGLATTIEYARAYTKSEMTARIMAREQEIPVLEAETILQELQEILLDVEDEILTELDIEALDADVDERIGE</sequence>
<gene>
    <name evidence="3" type="ordered locus">HQ_2157A</name>
</gene>
<keyword evidence="4" id="KW-1185">Reference proteome</keyword>
<dbReference type="Pfam" id="PF24218">
    <property type="entry name" value="DUF7437"/>
    <property type="match status" value="1"/>
</dbReference>
<dbReference type="EMBL" id="AM180088">
    <property type="protein sequence ID" value="CAJ52283.2"/>
    <property type="molecule type" value="Genomic_DNA"/>
</dbReference>
<evidence type="ECO:0000259" key="1">
    <source>
        <dbReference type="Pfam" id="PF01978"/>
    </source>
</evidence>
<dbReference type="AlphaFoldDB" id="Q18I93"/>
<dbReference type="InterPro" id="IPR036390">
    <property type="entry name" value="WH_DNA-bd_sf"/>
</dbReference>
<organism evidence="3 4">
    <name type="scientific">Haloquadratum walsbyi (strain DSM 16790 / HBSQ001)</name>
    <dbReference type="NCBI Taxonomy" id="362976"/>
    <lineage>
        <taxon>Archaea</taxon>
        <taxon>Methanobacteriati</taxon>
        <taxon>Methanobacteriota</taxon>
        <taxon>Stenosarchaea group</taxon>
        <taxon>Halobacteria</taxon>
        <taxon>Halobacteriales</taxon>
        <taxon>Haloferacaceae</taxon>
        <taxon>Haloquadratum</taxon>
    </lineage>
</organism>
<accession>Q18I93</accession>
<dbReference type="SUPFAM" id="SSF46785">
    <property type="entry name" value="Winged helix' DNA-binding domain"/>
    <property type="match status" value="1"/>
</dbReference>
<dbReference type="Proteomes" id="UP000001975">
    <property type="component" value="Chromosome"/>
</dbReference>
<dbReference type="Gene3D" id="1.10.10.10">
    <property type="entry name" value="Winged helix-like DNA-binding domain superfamily/Winged helix DNA-binding domain"/>
    <property type="match status" value="1"/>
</dbReference>
<feature type="domain" description="DUF7437" evidence="2">
    <location>
        <begin position="110"/>
        <end position="175"/>
    </location>
</feature>
<dbReference type="RefSeq" id="WP_143704801.1">
    <property type="nucleotide sequence ID" value="NC_008212.1"/>
</dbReference>
<evidence type="ECO:0000259" key="2">
    <source>
        <dbReference type="Pfam" id="PF24218"/>
    </source>
</evidence>
<dbReference type="GeneID" id="4192759"/>
<protein>
    <submittedName>
        <fullName evidence="3">TrmB family transcription regulator</fullName>
    </submittedName>
</protein>
<dbReference type="STRING" id="362976.HQ_2157A"/>
<dbReference type="InterPro" id="IPR055860">
    <property type="entry name" value="DUF7437"/>
</dbReference>
<dbReference type="Pfam" id="PF01978">
    <property type="entry name" value="TrmB"/>
    <property type="match status" value="1"/>
</dbReference>
<evidence type="ECO:0000313" key="3">
    <source>
        <dbReference type="EMBL" id="CAJ52283.2"/>
    </source>
</evidence>
<feature type="domain" description="Transcription regulator TrmB N-terminal" evidence="1">
    <location>
        <begin position="29"/>
        <end position="83"/>
    </location>
</feature>
<evidence type="ECO:0000313" key="4">
    <source>
        <dbReference type="Proteomes" id="UP000001975"/>
    </source>
</evidence>
<dbReference type="InterPro" id="IPR036388">
    <property type="entry name" value="WH-like_DNA-bd_sf"/>
</dbReference>